<gene>
    <name evidence="8" type="ORF">A3770_02p17630</name>
    <name evidence="7" type="ORF">CPRI1469_LOCUS1700</name>
</gene>
<dbReference type="EMBL" id="CP031035">
    <property type="protein sequence ID" value="QDZ19245.1"/>
    <property type="molecule type" value="Genomic_DNA"/>
</dbReference>
<keyword evidence="4" id="KW-0560">Oxidoreductase</keyword>
<dbReference type="InterPro" id="IPR050281">
    <property type="entry name" value="Flavin_monoamine_oxidase"/>
</dbReference>
<keyword evidence="9" id="KW-1185">Reference proteome</keyword>
<name>A0A5B8MHW6_9CHLO</name>
<dbReference type="SUPFAM" id="SSF54373">
    <property type="entry name" value="FAD-linked reductases, C-terminal domain"/>
    <property type="match status" value="1"/>
</dbReference>
<dbReference type="STRING" id="1764295.A0A5B8MHW6"/>
<feature type="binding site" evidence="5">
    <location>
        <begin position="48"/>
        <end position="49"/>
    </location>
    <ligand>
        <name>FAD</name>
        <dbReference type="ChEBI" id="CHEBI:57692"/>
    </ligand>
</feature>
<organism evidence="8 9">
    <name type="scientific">Chloropicon primus</name>
    <dbReference type="NCBI Taxonomy" id="1764295"/>
    <lineage>
        <taxon>Eukaryota</taxon>
        <taxon>Viridiplantae</taxon>
        <taxon>Chlorophyta</taxon>
        <taxon>Chloropicophyceae</taxon>
        <taxon>Chloropicales</taxon>
        <taxon>Chloropicaceae</taxon>
        <taxon>Chloropicon</taxon>
    </lineage>
</organism>
<evidence type="ECO:0000256" key="4">
    <source>
        <dbReference type="ARBA" id="ARBA00023002"/>
    </source>
</evidence>
<dbReference type="OrthoDB" id="5046242at2759"/>
<protein>
    <submittedName>
        <fullName evidence="8">Amine oxidase</fullName>
    </submittedName>
</protein>
<dbReference type="GO" id="GO:0046592">
    <property type="term" value="F:polyamine oxidase activity"/>
    <property type="evidence" value="ECO:0007669"/>
    <property type="project" value="UniProtKB-ARBA"/>
</dbReference>
<proteinExistence type="inferred from homology"/>
<dbReference type="PANTHER" id="PTHR10742:SF418">
    <property type="entry name" value="AMINE OXIDASE DOMAIN-CONTAINING PROTEIN"/>
    <property type="match status" value="1"/>
</dbReference>
<evidence type="ECO:0000256" key="2">
    <source>
        <dbReference type="ARBA" id="ARBA00004723"/>
    </source>
</evidence>
<reference evidence="7" key="2">
    <citation type="submission" date="2021-01" db="EMBL/GenBank/DDBJ databases">
        <authorList>
            <person name="Corre E."/>
            <person name="Pelletier E."/>
            <person name="Niang G."/>
            <person name="Scheremetjew M."/>
            <person name="Finn R."/>
            <person name="Kale V."/>
            <person name="Holt S."/>
            <person name="Cochrane G."/>
            <person name="Meng A."/>
            <person name="Brown T."/>
            <person name="Cohen L."/>
        </authorList>
    </citation>
    <scope>NUCLEOTIDE SEQUENCE</scope>
    <source>
        <strain evidence="7">CCMP1205</strain>
    </source>
</reference>
<dbReference type="Proteomes" id="UP000316726">
    <property type="component" value="Chromosome 2"/>
</dbReference>
<comment type="similarity">
    <text evidence="3">Belongs to the flavin monoamine oxidase family.</text>
</comment>
<dbReference type="InterPro" id="IPR036188">
    <property type="entry name" value="FAD/NAD-bd_sf"/>
</dbReference>
<comment type="cofactor">
    <cofactor evidence="1">
        <name>FAD</name>
        <dbReference type="ChEBI" id="CHEBI:57692"/>
    </cofactor>
</comment>
<feature type="domain" description="Amine oxidase" evidence="6">
    <location>
        <begin position="28"/>
        <end position="145"/>
    </location>
</feature>
<comment type="pathway">
    <text evidence="2">Amine and polyamine degradation; spermine degradation.</text>
</comment>
<dbReference type="InterPro" id="IPR002937">
    <property type="entry name" value="Amino_oxidase"/>
</dbReference>
<evidence type="ECO:0000313" key="7">
    <source>
        <dbReference type="EMBL" id="CAD9712851.1"/>
    </source>
</evidence>
<dbReference type="PRINTS" id="PR00757">
    <property type="entry name" value="AMINEOXDASEF"/>
</dbReference>
<dbReference type="Pfam" id="PF01593">
    <property type="entry name" value="Amino_oxidase"/>
    <property type="match status" value="2"/>
</dbReference>
<dbReference type="SUPFAM" id="SSF51905">
    <property type="entry name" value="FAD/NAD(P)-binding domain"/>
    <property type="match status" value="1"/>
</dbReference>
<dbReference type="GO" id="GO:0006598">
    <property type="term" value="P:polyamine catabolic process"/>
    <property type="evidence" value="ECO:0007669"/>
    <property type="project" value="UniProtKB-ARBA"/>
</dbReference>
<dbReference type="AlphaFoldDB" id="A0A5B8MHW6"/>
<evidence type="ECO:0000259" key="6">
    <source>
        <dbReference type="Pfam" id="PF01593"/>
    </source>
</evidence>
<dbReference type="Gene3D" id="3.50.50.60">
    <property type="entry name" value="FAD/NAD(P)-binding domain"/>
    <property type="match status" value="1"/>
</dbReference>
<dbReference type="InterPro" id="IPR001613">
    <property type="entry name" value="Flavin_amine_oxidase"/>
</dbReference>
<evidence type="ECO:0000256" key="5">
    <source>
        <dbReference type="PIRSR" id="PIRSR601613-1"/>
    </source>
</evidence>
<reference evidence="8 9" key="1">
    <citation type="submission" date="2018-07" db="EMBL/GenBank/DDBJ databases">
        <title>The complete nuclear genome of the prasinophyte Chloropicon primus (CCMP1205).</title>
        <authorList>
            <person name="Pombert J.-F."/>
            <person name="Otis C."/>
            <person name="Turmel M."/>
            <person name="Lemieux C."/>
        </authorList>
    </citation>
    <scope>NUCLEOTIDE SEQUENCE [LARGE SCALE GENOMIC DNA]</scope>
    <source>
        <strain evidence="8 9">CCMP1205</strain>
    </source>
</reference>
<dbReference type="EMBL" id="HBHL01002784">
    <property type="protein sequence ID" value="CAD9712851.1"/>
    <property type="molecule type" value="Transcribed_RNA"/>
</dbReference>
<evidence type="ECO:0000256" key="3">
    <source>
        <dbReference type="ARBA" id="ARBA00005995"/>
    </source>
</evidence>
<evidence type="ECO:0000313" key="9">
    <source>
        <dbReference type="Proteomes" id="UP000316726"/>
    </source>
</evidence>
<evidence type="ECO:0000313" key="8">
    <source>
        <dbReference type="EMBL" id="QDZ19245.1"/>
    </source>
</evidence>
<sequence length="471" mass="51701">MGSKAESVSGGVPRFDPEGTVAIVGAGLAGLQAARVLKDVVRNVVVVEASDCLGGRVKQVSGLVPWSLQLGPEFIHGSENSVLMKMVDNWGWKTRELEWPDKYYFADTKTSCSSEDETKEVERVHHFFEDILKVEGEDGASVKDAMAKAGASRKEIEIAEVCYANDFGTSLDKMGIPELKREKLSWTYGEKYLILDRPLSCLINNLAAGIDVRIKWQAKRIEYASSIDKGTSLVTPRSKGIKRCSIVNQQGERLQCDAVIVTVPLTILQDGDITFSPPLPLAKRGAISRIAMSTAVKVVLVFASRFWPESFWDACCPYGFLPEIWATKYDSPRSSDELAGRVAMVGFVCGDRAKRMAEMPEDEIVSSSLAQLDEMFGSRVEERPASSAFLSYYIKNWSEEPFIRGAYSYPCKAKEGDRGLLRKSVGSLFFAGEATHEGVNPCMQGALETGQLAAQDVLKTFQVGGNNLGKL</sequence>
<accession>A0A5B8MHW6</accession>
<dbReference type="PANTHER" id="PTHR10742">
    <property type="entry name" value="FLAVIN MONOAMINE OXIDASE"/>
    <property type="match status" value="1"/>
</dbReference>
<evidence type="ECO:0000256" key="1">
    <source>
        <dbReference type="ARBA" id="ARBA00001974"/>
    </source>
</evidence>
<feature type="binding site" evidence="5">
    <location>
        <position position="347"/>
    </location>
    <ligand>
        <name>substrate</name>
    </ligand>
</feature>
<feature type="domain" description="Amine oxidase" evidence="6">
    <location>
        <begin position="191"/>
        <end position="458"/>
    </location>
</feature>